<accession>A0A6A6AWI8</accession>
<protein>
    <recommendedName>
        <fullName evidence="4">Methyltransferase type 11 domain-containing protein</fullName>
    </recommendedName>
</protein>
<keyword evidence="2" id="KW-0808">Transferase</keyword>
<evidence type="ECO:0000256" key="2">
    <source>
        <dbReference type="ARBA" id="ARBA00022679"/>
    </source>
</evidence>
<dbReference type="RefSeq" id="XP_033391411.1">
    <property type="nucleotide sequence ID" value="XM_033542710.1"/>
</dbReference>
<reference evidence="5" key="1">
    <citation type="journal article" date="2020" name="Stud. Mycol.">
        <title>101 Dothideomycetes genomes: a test case for predicting lifestyles and emergence of pathogens.</title>
        <authorList>
            <person name="Haridas S."/>
            <person name="Albert R."/>
            <person name="Binder M."/>
            <person name="Bloem J."/>
            <person name="Labutti K."/>
            <person name="Salamov A."/>
            <person name="Andreopoulos B."/>
            <person name="Baker S."/>
            <person name="Barry K."/>
            <person name="Bills G."/>
            <person name="Bluhm B."/>
            <person name="Cannon C."/>
            <person name="Castanera R."/>
            <person name="Culley D."/>
            <person name="Daum C."/>
            <person name="Ezra D."/>
            <person name="Gonzalez J."/>
            <person name="Henrissat B."/>
            <person name="Kuo A."/>
            <person name="Liang C."/>
            <person name="Lipzen A."/>
            <person name="Lutzoni F."/>
            <person name="Magnuson J."/>
            <person name="Mondo S."/>
            <person name="Nolan M."/>
            <person name="Ohm R."/>
            <person name="Pangilinan J."/>
            <person name="Park H.-J."/>
            <person name="Ramirez L."/>
            <person name="Alfaro M."/>
            <person name="Sun H."/>
            <person name="Tritt A."/>
            <person name="Yoshinaga Y."/>
            <person name="Zwiers L.-H."/>
            <person name="Turgeon B."/>
            <person name="Goodwin S."/>
            <person name="Spatafora J."/>
            <person name="Crous P."/>
            <person name="Grigoriev I."/>
        </authorList>
    </citation>
    <scope>NUCLEOTIDE SEQUENCE</scope>
    <source>
        <strain evidence="5">CBS 121167</strain>
    </source>
</reference>
<dbReference type="PANTHER" id="PTHR43464:SF19">
    <property type="entry name" value="UBIQUINONE BIOSYNTHESIS O-METHYLTRANSFERASE, MITOCHONDRIAL"/>
    <property type="match status" value="1"/>
</dbReference>
<dbReference type="InterPro" id="IPR013216">
    <property type="entry name" value="Methyltransf_11"/>
</dbReference>
<name>A0A6A6AWI8_9PEZI</name>
<evidence type="ECO:0000256" key="3">
    <source>
        <dbReference type="ARBA" id="ARBA00022691"/>
    </source>
</evidence>
<dbReference type="Proteomes" id="UP000799438">
    <property type="component" value="Unassembled WGS sequence"/>
</dbReference>
<evidence type="ECO:0000313" key="6">
    <source>
        <dbReference type="EMBL" id="KAF2135693.1"/>
    </source>
</evidence>
<dbReference type="Pfam" id="PF08241">
    <property type="entry name" value="Methyltransf_11"/>
    <property type="match status" value="1"/>
</dbReference>
<dbReference type="SUPFAM" id="SSF53335">
    <property type="entry name" value="S-adenosyl-L-methionine-dependent methyltransferases"/>
    <property type="match status" value="1"/>
</dbReference>
<evidence type="ECO:0000259" key="4">
    <source>
        <dbReference type="Pfam" id="PF08241"/>
    </source>
</evidence>
<dbReference type="OrthoDB" id="3647at2759"/>
<gene>
    <name evidence="6" type="ORF">K452DRAFT_303354</name>
    <name evidence="5" type="ORF">K452DRAFT_303467</name>
</gene>
<keyword evidence="3" id="KW-0949">S-adenosyl-L-methionine</keyword>
<proteinExistence type="predicted"/>
<dbReference type="Gene3D" id="3.40.50.150">
    <property type="entry name" value="Vaccinia Virus protein VP39"/>
    <property type="match status" value="1"/>
</dbReference>
<dbReference type="CDD" id="cd02440">
    <property type="entry name" value="AdoMet_MTases"/>
    <property type="match status" value="1"/>
</dbReference>
<evidence type="ECO:0000256" key="1">
    <source>
        <dbReference type="ARBA" id="ARBA00022603"/>
    </source>
</evidence>
<keyword evidence="7" id="KW-1185">Reference proteome</keyword>
<dbReference type="GeneID" id="54300207"/>
<dbReference type="InterPro" id="IPR029063">
    <property type="entry name" value="SAM-dependent_MTases_sf"/>
</dbReference>
<sequence length="236" mass="26167">MSFTEANRNRFDKLASEYDAIPWQKKMNSMLTQAIRDRLDWLDVEWAQPGSSDKDVRLLDYACGTGLISRALGSHVTTIRGIDLSPNMVEKFNTNASAAGLTPSQMSAIVGDLTSSEPDGRLSDQSLYGFDIAAVGLGFHHFEDILLATKRLVKRLRPGGVLFIIDLLGKPHEEVPKELQDNVRVFGFDEPGMRSLFEEAGLVDFGLSVFPEKAVLEMKETVMKTVFMAKGRKPNA</sequence>
<dbReference type="GO" id="GO:0032259">
    <property type="term" value="P:methylation"/>
    <property type="evidence" value="ECO:0007669"/>
    <property type="project" value="UniProtKB-KW"/>
</dbReference>
<evidence type="ECO:0000313" key="7">
    <source>
        <dbReference type="Proteomes" id="UP000799438"/>
    </source>
</evidence>
<evidence type="ECO:0000313" key="5">
    <source>
        <dbReference type="EMBL" id="KAF2135553.1"/>
    </source>
</evidence>
<keyword evidence="1" id="KW-0489">Methyltransferase</keyword>
<dbReference type="PANTHER" id="PTHR43464">
    <property type="entry name" value="METHYLTRANSFERASE"/>
    <property type="match status" value="1"/>
</dbReference>
<organism evidence="5 7">
    <name type="scientific">Aplosporella prunicola CBS 121167</name>
    <dbReference type="NCBI Taxonomy" id="1176127"/>
    <lineage>
        <taxon>Eukaryota</taxon>
        <taxon>Fungi</taxon>
        <taxon>Dikarya</taxon>
        <taxon>Ascomycota</taxon>
        <taxon>Pezizomycotina</taxon>
        <taxon>Dothideomycetes</taxon>
        <taxon>Dothideomycetes incertae sedis</taxon>
        <taxon>Botryosphaeriales</taxon>
        <taxon>Aplosporellaceae</taxon>
        <taxon>Aplosporella</taxon>
    </lineage>
</organism>
<dbReference type="EMBL" id="ML995558">
    <property type="protein sequence ID" value="KAF2135693.1"/>
    <property type="molecule type" value="Genomic_DNA"/>
</dbReference>
<feature type="domain" description="Methyltransferase type 11" evidence="4">
    <location>
        <begin position="59"/>
        <end position="164"/>
    </location>
</feature>
<dbReference type="GO" id="GO:0008757">
    <property type="term" value="F:S-adenosylmethionine-dependent methyltransferase activity"/>
    <property type="evidence" value="ECO:0007669"/>
    <property type="project" value="InterPro"/>
</dbReference>
<dbReference type="AlphaFoldDB" id="A0A6A6AWI8"/>
<dbReference type="EMBL" id="ML995571">
    <property type="protein sequence ID" value="KAF2135553.1"/>
    <property type="molecule type" value="Genomic_DNA"/>
</dbReference>